<keyword evidence="3" id="KW-1185">Reference proteome</keyword>
<evidence type="ECO:0000313" key="3">
    <source>
        <dbReference type="Proteomes" id="UP000609064"/>
    </source>
</evidence>
<reference evidence="2" key="2">
    <citation type="submission" date="2020-09" db="EMBL/GenBank/DDBJ databases">
        <authorList>
            <person name="Sun Q."/>
            <person name="Zhou Y."/>
        </authorList>
    </citation>
    <scope>NUCLEOTIDE SEQUENCE</scope>
    <source>
        <strain evidence="2">CGMCC 1.15958</strain>
    </source>
</reference>
<dbReference type="EMBL" id="BMKK01000002">
    <property type="protein sequence ID" value="GGD49624.1"/>
    <property type="molecule type" value="Genomic_DNA"/>
</dbReference>
<gene>
    <name evidence="2" type="ORF">GCM10011514_12230</name>
</gene>
<comment type="caution">
    <text evidence="2">The sequence shown here is derived from an EMBL/GenBank/DDBJ whole genome shotgun (WGS) entry which is preliminary data.</text>
</comment>
<organism evidence="2 3">
    <name type="scientific">Emticicia aquatilis</name>
    <dbReference type="NCBI Taxonomy" id="1537369"/>
    <lineage>
        <taxon>Bacteria</taxon>
        <taxon>Pseudomonadati</taxon>
        <taxon>Bacteroidota</taxon>
        <taxon>Cytophagia</taxon>
        <taxon>Cytophagales</taxon>
        <taxon>Leadbetterellaceae</taxon>
        <taxon>Emticicia</taxon>
    </lineage>
</organism>
<accession>A0A916YKS2</accession>
<evidence type="ECO:0008006" key="4">
    <source>
        <dbReference type="Google" id="ProtNLM"/>
    </source>
</evidence>
<proteinExistence type="predicted"/>
<dbReference type="Proteomes" id="UP000609064">
    <property type="component" value="Unassembled WGS sequence"/>
</dbReference>
<dbReference type="Gene3D" id="2.60.40.1120">
    <property type="entry name" value="Carboxypeptidase-like, regulatory domain"/>
    <property type="match status" value="1"/>
</dbReference>
<name>A0A916YKS2_9BACT</name>
<protein>
    <recommendedName>
        <fullName evidence="4">TANFOR domain-containing protein</fullName>
    </recommendedName>
</protein>
<feature type="compositionally biased region" description="Low complexity" evidence="1">
    <location>
        <begin position="1097"/>
        <end position="1106"/>
    </location>
</feature>
<feature type="region of interest" description="Disordered" evidence="1">
    <location>
        <begin position="1097"/>
        <end position="1116"/>
    </location>
</feature>
<evidence type="ECO:0000313" key="2">
    <source>
        <dbReference type="EMBL" id="GGD49624.1"/>
    </source>
</evidence>
<evidence type="ECO:0000256" key="1">
    <source>
        <dbReference type="SAM" id="MobiDB-lite"/>
    </source>
</evidence>
<reference evidence="2" key="1">
    <citation type="journal article" date="2014" name="Int. J. Syst. Evol. Microbiol.">
        <title>Complete genome sequence of Corynebacterium casei LMG S-19264T (=DSM 44701T), isolated from a smear-ripened cheese.</title>
        <authorList>
            <consortium name="US DOE Joint Genome Institute (JGI-PGF)"/>
            <person name="Walter F."/>
            <person name="Albersmeier A."/>
            <person name="Kalinowski J."/>
            <person name="Ruckert C."/>
        </authorList>
    </citation>
    <scope>NUCLEOTIDE SEQUENCE</scope>
    <source>
        <strain evidence="2">CGMCC 1.15958</strain>
    </source>
</reference>
<sequence>MKTEEISTSMKNILILFSLLFCTFWANAQFPVNVTVQLIPPYSTRLSDYANNPGKAIIMLRNTQPRAITVYLRANITGDNGIQIFTNPNFRASRSITLQPNIPYTLNISDLQDVFDINQLSTRNITIDDIERKNGLPEGIYQVCVRAYDFTRQTTPLSAESPLGCTSVRLTQLEPPILIKPFEDEEVRPIQPQNIIFTWSPSAGAAPGTQYRLKIIELFDPKRNPNDAFLASTQPAFFEKTVSGNVYVFGPADPQLVVGRKYAWAVTALDQISAGGRTTKEGTAFRNGGRSEIRSFIYKDSNAKEAEKESKEPVTKKPKEPKKVINGDIKYDPKIDIKALYTQVAGKLLYAYPEDYKLEKYGKESQILSASNFTSKSQKRPNGGIFEQLYSTSSYLNIIPKAKPLKKVKVNLVMVYAYKGTDNLSGTMPLYDAGGGWKILTSLKDIDLLNYTVNGKNIDNEPITKVLATGYTNENGEFNLGFALKDTANLVNFKVNEPDKEYYMPSYNSPTGKDTTVVEKGNTITNKVLKRTCILVVESPYYCSPFMMIDARPNDNISLPDQVALVKSFNMSINAKNDDEAGQMGGVYGTLENVNVEVFRMKPVDETVPLEEGQNLPPSSIQALKMGDFANVYPISKVDRVIAMGKTNADGKLFVPRVARIGSKKQDIFVAHSYSDKNTGVYNKADGIKTINAYGSNSSYSNGFDGDFDNNLEFNAKYIYSTEDFELFMKSKLPFIRGKVVEQTKGLKNVLVILKQKKVGQNSSSGSFLTNWLDDISEQLNNEIGSVKMIYTDKDGYFEFNDLQPGDYKLEFSKDGYKTNLHPANNTFIKLLMGQGYQTNEINLTPSGRVSACVTDEDGNRVIADLQVNDGAMYKTDEAWIFKGCASFPAAAGKGRKLKIFPRSDEYFTEEYTIDINEDGVTNIPANTLIVRRRKHRINIIVKGTQGNDSMPLEGATVQIKDITAKTDSKGKAYIAFESPGKSFLVRVKPAKGDNFSHWEGEVSIPVYKLPFDYTVNLTPAREVVASVTENKDGKVQPSKGAKVYIKTLKSGWGNNSANYAECFTDANGNCTLKGIPVTENNVEVFVSKNQQYQSSQQSKVSGGVQPIQPLGQGGKVNPTDVKDLSNVGNNNSPNIEAGGTFIGEKKEAYWFNGQVQTKVALNLSFQKDLSIANIWGFPVHIEEVKSLSDGSFSISGSLHSLPDNGSFASLDDQNRLDFKELKVVKASSGINTHQPEASKFAIQQISFPVRIGKELQGKANAYTVSAQNTGNNFTKIYIQKGADGNAEIRSAVQLELSSFEGAYQLSGKIELGENGNPSNILVFKAGETKKRKLNIGSSLTSNTMKNLNFKVHNFNAEADAQKSYIYGDSVRFSSILHTNIQNMTPSDIALEAGYITVLPNKIVPFTGGNNISFSLEKWKVVGQKTNLPNIWQYDNNNGGIIIPKAVVNTGIVSVGLKDLIIKPDKLIADKLELTNADASAFSLGGIVPLEILPGSSTLFSYDPNCYHDNKPHWKLSILSKSGNDVAARVSKLDGLEDGQKIEFGSMNIFSDNQQQLSGTSLKELTLYKVLKLSLTSIDVGNNFFTMVGQAKMDIPNMSNGGGSMVGQVIYSKNASGKVEGKIKPISFDIEGKGQVSFHANNDEKEQQISSGVFSAKGKMKVYDVTSGKSFVLDTKLNHLKVSNGYNTYIEVLDNQKVPLDTKYLSIKGGVENSSMKVIKNEWDNLRLKTILPNGNGGFDMVQDDEKYRTMTLVVKGAIETDPSSGIVGVKGMDTGVGSMSLYYNFDRQEVRGQFLFTPPAPIPCGLVNINSTNVSMAIGANGMYMMCNGVGDVALAGLPLPLTANMTFVAGYYTKPLYQEDVDIILNLAVQKSLPDKMTNGIKGMFSSATLSSNPLDEGFKYDILDVATVAAWAKAGVAFEYRNFLNFNSLTNFDIFAGQYGYGGIDLGGEASILGVGVKGGVSFNIQTALSASASPKLGLSSSAIKESLQSLKLEGCGSVGASFYLGVCIDTVVFGEECLGGSVSQDVSVHFSIDAKELKPKMTFSLGNCGNGMPVNKL</sequence>
<dbReference type="SUPFAM" id="SSF117074">
    <property type="entry name" value="Hypothetical protein PA1324"/>
    <property type="match status" value="1"/>
</dbReference>